<dbReference type="AlphaFoldDB" id="A0A2T1N6K1"/>
<evidence type="ECO:0000313" key="2">
    <source>
        <dbReference type="Proteomes" id="UP000238430"/>
    </source>
</evidence>
<comment type="caution">
    <text evidence="1">The sequence shown here is derived from an EMBL/GenBank/DDBJ whole genome shotgun (WGS) entry which is preliminary data.</text>
</comment>
<dbReference type="EMBL" id="PXOT01000027">
    <property type="protein sequence ID" value="PSG87218.1"/>
    <property type="molecule type" value="Genomic_DNA"/>
</dbReference>
<name>A0A2T1N6K1_9FLAO</name>
<evidence type="ECO:0000313" key="1">
    <source>
        <dbReference type="EMBL" id="PSG87218.1"/>
    </source>
</evidence>
<keyword evidence="2" id="KW-1185">Reference proteome</keyword>
<dbReference type="Proteomes" id="UP000238430">
    <property type="component" value="Unassembled WGS sequence"/>
</dbReference>
<accession>A0A2T1N6K1</accession>
<dbReference type="RefSeq" id="WP_027879344.1">
    <property type="nucleotide sequence ID" value="NZ_JACHWV010000002.1"/>
</dbReference>
<organism evidence="1 2">
    <name type="scientific">Mesoflavibacter zeaxanthinifaciens subsp. sabulilitoris</name>
    <dbReference type="NCBI Taxonomy" id="1520893"/>
    <lineage>
        <taxon>Bacteria</taxon>
        <taxon>Pseudomonadati</taxon>
        <taxon>Bacteroidota</taxon>
        <taxon>Flavobacteriia</taxon>
        <taxon>Flavobacteriales</taxon>
        <taxon>Flavobacteriaceae</taxon>
        <taxon>Mesoflavibacter</taxon>
    </lineage>
</organism>
<gene>
    <name evidence="1" type="ORF">C7H61_14025</name>
</gene>
<proteinExistence type="predicted"/>
<dbReference type="OrthoDB" id="680581at2"/>
<sequence length="69" mass="8243">MDAIQELLSKITAKTREIEEDYPELQKYLDEQRITLPKDNNETHIDKQSLEDYLNSLQSLIDNYEKENK</sequence>
<reference evidence="1 2" key="1">
    <citation type="submission" date="2018-03" db="EMBL/GenBank/DDBJ databases">
        <title>Mesoflavibacter sp. HG37 and Mesoflavibacter sp. HG96 sp.nov., two marine bacteria isolated from seawater of Western Pacific Ocean.</title>
        <authorList>
            <person name="Cheng H."/>
            <person name="Wu Y.-H."/>
            <person name="Guo L.-L."/>
            <person name="Xu X.-W."/>
        </authorList>
    </citation>
    <scope>NUCLEOTIDE SEQUENCE [LARGE SCALE GENOMIC DNA]</scope>
    <source>
        <strain evidence="1 2">KCTC 42117</strain>
    </source>
</reference>
<protein>
    <submittedName>
        <fullName evidence="1">Uncharacterized protein</fullName>
    </submittedName>
</protein>